<feature type="signal peptide" evidence="1">
    <location>
        <begin position="1"/>
        <end position="19"/>
    </location>
</feature>
<reference evidence="2" key="1">
    <citation type="submission" date="2019-04" db="EMBL/GenBank/DDBJ databases">
        <title>An insight into the mialome of Ixodes scapularis.</title>
        <authorList>
            <person name="Ribeiro J.M."/>
            <person name="Mather T.N."/>
            <person name="Karim S."/>
        </authorList>
    </citation>
    <scope>NUCLEOTIDE SEQUENCE</scope>
</reference>
<evidence type="ECO:0000313" key="2">
    <source>
        <dbReference type="EMBL" id="MOY42017.1"/>
    </source>
</evidence>
<name>A0A4D5S1P5_IXOSC</name>
<keyword evidence="1" id="KW-0732">Signal</keyword>
<dbReference type="EMBL" id="GHJT01008046">
    <property type="protein sequence ID" value="MOY42017.1"/>
    <property type="molecule type" value="Transcribed_RNA"/>
</dbReference>
<feature type="chain" id="PRO_5020028598" evidence="1">
    <location>
        <begin position="20"/>
        <end position="167"/>
    </location>
</feature>
<dbReference type="AlphaFoldDB" id="A0A4D5S1P5"/>
<organism evidence="2">
    <name type="scientific">Ixodes scapularis</name>
    <name type="common">Black-legged tick</name>
    <name type="synonym">Deer tick</name>
    <dbReference type="NCBI Taxonomy" id="6945"/>
    <lineage>
        <taxon>Eukaryota</taxon>
        <taxon>Metazoa</taxon>
        <taxon>Ecdysozoa</taxon>
        <taxon>Arthropoda</taxon>
        <taxon>Chelicerata</taxon>
        <taxon>Arachnida</taxon>
        <taxon>Acari</taxon>
        <taxon>Parasitiformes</taxon>
        <taxon>Ixodida</taxon>
        <taxon>Ixodoidea</taxon>
        <taxon>Ixodidae</taxon>
        <taxon>Ixodinae</taxon>
        <taxon>Ixodes</taxon>
    </lineage>
</organism>
<accession>A0A4D5S1P5</accession>
<evidence type="ECO:0000256" key="1">
    <source>
        <dbReference type="SAM" id="SignalP"/>
    </source>
</evidence>
<protein>
    <submittedName>
        <fullName evidence="2">Putative secreted protein</fullName>
    </submittedName>
</protein>
<proteinExistence type="predicted"/>
<sequence>MFVFMFVVFICYGVPQSLTFDVESALSMVPLITRGPLFNMFDERFFLPQSPLVFPFAKGYYFIAAFRKELGVKLVGQIHLRRHFCLLTSTATYPAVARTGSLCYILTALTLVQVEWHTESVQTSFPGRSMPFSRTCLKAVTSQVQNSRTKLSAHPDWWFSCLQHSLC</sequence>